<accession>A0A0B7IZI6</accession>
<evidence type="ECO:0000313" key="1">
    <source>
        <dbReference type="EMBL" id="CEO17307.1"/>
    </source>
</evidence>
<reference evidence="1 2" key="1">
    <citation type="submission" date="2015-01" db="EMBL/GenBank/DDBJ databases">
        <title>Draft genome sequence of Rickettsia monacensis strain IrR/Munich.</title>
        <authorList>
            <person name="Felsheim R.F."/>
            <person name="Johnson S.L."/>
            <person name="Kurtti T.J."/>
            <person name="Munderloh U.G."/>
        </authorList>
    </citation>
    <scope>NUCLEOTIDE SEQUENCE [LARGE SCALE GENOMIC DNA]</scope>
    <source>
        <strain evidence="1 2">IrR/Munich</strain>
    </source>
</reference>
<reference evidence="2" key="2">
    <citation type="submission" date="2015-01" db="EMBL/GenBank/DDBJ databases">
        <authorList>
            <person name="Felsheim R."/>
        </authorList>
    </citation>
    <scope>NUCLEOTIDE SEQUENCE [LARGE SCALE GENOMIC DNA]</scope>
    <source>
        <strain evidence="2">IrR/Munich</strain>
    </source>
</reference>
<dbReference type="KEGG" id="rmc:RMONA_04610"/>
<dbReference type="HOGENOM" id="CLU_1348062_0_0_5"/>
<sequence>MVNMFMFESFFSSLGGTVGNAFGDGIFSSVGRFAGKMLGEYLDQLNHEPIEYDNIKNFKESFKYVTANYGEAIPLIFGTARVNGKIIWADTIKEVANSTRHKEYFHYFHNLKSVTNFTEYSYFFSFAVSICEGEITEINRVWAGDEVINLGKYNFRLYKGSETQLPDPLIETNLGIGKTPACRSLSYIVFEELFRQHYSTLLI</sequence>
<organism evidence="1 2">
    <name type="scientific">Rickettsia monacensis</name>
    <dbReference type="NCBI Taxonomy" id="109232"/>
    <lineage>
        <taxon>Bacteria</taxon>
        <taxon>Pseudomonadati</taxon>
        <taxon>Pseudomonadota</taxon>
        <taxon>Alphaproteobacteria</taxon>
        <taxon>Rickettsiales</taxon>
        <taxon>Rickettsiaceae</taxon>
        <taxon>Rickettsieae</taxon>
        <taxon>Rickettsia</taxon>
        <taxon>spotted fever group</taxon>
    </lineage>
</organism>
<dbReference type="EMBL" id="LN794217">
    <property type="protein sequence ID" value="CEO17307.1"/>
    <property type="molecule type" value="Genomic_DNA"/>
</dbReference>
<evidence type="ECO:0000313" key="2">
    <source>
        <dbReference type="Proteomes" id="UP000018149"/>
    </source>
</evidence>
<dbReference type="STRING" id="109232.RMONA_04610"/>
<gene>
    <name evidence="1" type="ORF">RMONA_04610</name>
</gene>
<protein>
    <submittedName>
        <fullName evidence="1">Uncharacterized protein</fullName>
    </submittedName>
</protein>
<name>A0A0B7IZI6_9RICK</name>
<proteinExistence type="predicted"/>
<keyword evidence="2" id="KW-1185">Reference proteome</keyword>
<dbReference type="Proteomes" id="UP000018149">
    <property type="component" value="Chromosome I"/>
</dbReference>
<dbReference type="AlphaFoldDB" id="A0A0B7IZI6"/>